<comment type="caution">
    <text evidence="1">The sequence shown here is derived from an EMBL/GenBank/DDBJ whole genome shotgun (WGS) entry which is preliminary data.</text>
</comment>
<dbReference type="EMBL" id="JASBWS010000013">
    <property type="protein sequence ID" value="KAJ9113136.1"/>
    <property type="molecule type" value="Genomic_DNA"/>
</dbReference>
<name>A0ACC2WNV0_9TREE</name>
<evidence type="ECO:0000313" key="1">
    <source>
        <dbReference type="EMBL" id="KAJ9113136.1"/>
    </source>
</evidence>
<dbReference type="Proteomes" id="UP001230649">
    <property type="component" value="Unassembled WGS sequence"/>
</dbReference>
<keyword evidence="2" id="KW-1185">Reference proteome</keyword>
<protein>
    <submittedName>
        <fullName evidence="1">Uncharacterized protein</fullName>
    </submittedName>
</protein>
<accession>A0ACC2WNV0</accession>
<proteinExistence type="predicted"/>
<organism evidence="1 2">
    <name type="scientific">Naganishia adeliensis</name>
    <dbReference type="NCBI Taxonomy" id="92952"/>
    <lineage>
        <taxon>Eukaryota</taxon>
        <taxon>Fungi</taxon>
        <taxon>Dikarya</taxon>
        <taxon>Basidiomycota</taxon>
        <taxon>Agaricomycotina</taxon>
        <taxon>Tremellomycetes</taxon>
        <taxon>Filobasidiales</taxon>
        <taxon>Filobasidiaceae</taxon>
        <taxon>Naganishia</taxon>
    </lineage>
</organism>
<reference evidence="1" key="1">
    <citation type="submission" date="2023-04" db="EMBL/GenBank/DDBJ databases">
        <title>Draft Genome sequencing of Naganishia species isolated from polar environments using Oxford Nanopore Technology.</title>
        <authorList>
            <person name="Leo P."/>
            <person name="Venkateswaran K."/>
        </authorList>
    </citation>
    <scope>NUCLEOTIDE SEQUENCE</scope>
    <source>
        <strain evidence="1">MNA-CCFEE 5262</strain>
    </source>
</reference>
<evidence type="ECO:0000313" key="2">
    <source>
        <dbReference type="Proteomes" id="UP001230649"/>
    </source>
</evidence>
<gene>
    <name evidence="1" type="ORF">QFC20_002026</name>
</gene>
<sequence length="392" mass="42971">MSDEPIPGLDSPPPASPFRMDITPIRTNQVNLFFSPANDDDEQPPTRRSAETPQVYTRRSEESPQVYTRKARNIVEDDDDEEDDDEPAPPSKRPRNDLAPPNAAARLAASRRPADAQTSALSLFDDDDVRPGATQGQLETFDPLLGPVGMMNGRSGEGDEDGETTGKRKRVLPKFDAERLLSDRGLPALVKDAKKFRTRGKGHEAKDLANLLSTYQMWAHQLFPKMPFSEIVTRVEVLCHTNVVKSALRGYKERDRELREALFRSPTPPPVAVTTEPTITSTAERAAGVVAPEDDMLNGEIDMPDDEEDYEAMIAAAEAEAAEAQRTLPAAPTKPIHGNDDEDDDDFEAMIAAAEAEAAEAHAANPPAKIVEKNVPEAGDEYDDDWAAMDGM</sequence>